<reference evidence="2 3" key="1">
    <citation type="submission" date="2023-07" db="EMBL/GenBank/DDBJ databases">
        <title>Sorghum-associated microbial communities from plants grown in Nebraska, USA.</title>
        <authorList>
            <person name="Schachtman D."/>
        </authorList>
    </citation>
    <scope>NUCLEOTIDE SEQUENCE [LARGE SCALE GENOMIC DNA]</scope>
    <source>
        <strain evidence="2 3">CC60</strain>
    </source>
</reference>
<evidence type="ECO:0000313" key="2">
    <source>
        <dbReference type="EMBL" id="MDQ0007882.1"/>
    </source>
</evidence>
<dbReference type="RefSeq" id="WP_306846377.1">
    <property type="nucleotide sequence ID" value="NZ_JAUSSK010000001.1"/>
</dbReference>
<dbReference type="InterPro" id="IPR038694">
    <property type="entry name" value="DUF427_sf"/>
</dbReference>
<feature type="domain" description="DUF427" evidence="1">
    <location>
        <begin position="26"/>
        <end position="116"/>
    </location>
</feature>
<keyword evidence="3" id="KW-1185">Reference proteome</keyword>
<organism evidence="2 3">
    <name type="scientific">Luteibacter jiangsuensis</name>
    <dbReference type="NCBI Taxonomy" id="637577"/>
    <lineage>
        <taxon>Bacteria</taxon>
        <taxon>Pseudomonadati</taxon>
        <taxon>Pseudomonadota</taxon>
        <taxon>Gammaproteobacteria</taxon>
        <taxon>Lysobacterales</taxon>
        <taxon>Rhodanobacteraceae</taxon>
        <taxon>Luteibacter</taxon>
    </lineage>
</organism>
<evidence type="ECO:0000313" key="3">
    <source>
        <dbReference type="Proteomes" id="UP001237737"/>
    </source>
</evidence>
<evidence type="ECO:0000259" key="1">
    <source>
        <dbReference type="Pfam" id="PF04248"/>
    </source>
</evidence>
<comment type="caution">
    <text evidence="2">The sequence shown here is derived from an EMBL/GenBank/DDBJ whole genome shotgun (WGS) entry which is preliminary data.</text>
</comment>
<name>A0ABT9SV71_9GAMM</name>
<dbReference type="Proteomes" id="UP001237737">
    <property type="component" value="Unassembled WGS sequence"/>
</dbReference>
<dbReference type="PANTHER" id="PTHR34310:SF9">
    <property type="entry name" value="BLR5716 PROTEIN"/>
    <property type="match status" value="1"/>
</dbReference>
<protein>
    <submittedName>
        <fullName evidence="2">Uncharacterized protein (DUF427 family)</fullName>
    </submittedName>
</protein>
<gene>
    <name evidence="2" type="ORF">J2T07_000041</name>
</gene>
<dbReference type="Pfam" id="PF04248">
    <property type="entry name" value="NTP_transf_9"/>
    <property type="match status" value="1"/>
</dbReference>
<dbReference type="InterPro" id="IPR007361">
    <property type="entry name" value="DUF427"/>
</dbReference>
<dbReference type="PANTHER" id="PTHR34310">
    <property type="entry name" value="DUF427 DOMAIN PROTEIN (AFU_ORTHOLOGUE AFUA_3G02220)"/>
    <property type="match status" value="1"/>
</dbReference>
<sequence length="125" mass="14027">MSSHPVKIPGPDHPITVEQAGGRVVVHDGDRVVADTRDALVLKEGRYPAVFYIPRADADMASLRRTEHHTYCPYKGEASYYSLPGNEERAINAIWTYEEPHEAVSSIRGHLAFYPDRVRIEHTSG</sequence>
<proteinExistence type="predicted"/>
<dbReference type="EMBL" id="JAUSSK010000001">
    <property type="protein sequence ID" value="MDQ0007882.1"/>
    <property type="molecule type" value="Genomic_DNA"/>
</dbReference>
<accession>A0ABT9SV71</accession>
<dbReference type="Gene3D" id="2.170.150.40">
    <property type="entry name" value="Domain of unknown function (DUF427)"/>
    <property type="match status" value="1"/>
</dbReference>